<organism evidence="10">
    <name type="scientific">Desertifilum tharense IPPAS B-1220</name>
    <dbReference type="NCBI Taxonomy" id="1781255"/>
    <lineage>
        <taxon>Bacteria</taxon>
        <taxon>Bacillati</taxon>
        <taxon>Cyanobacteriota</taxon>
        <taxon>Cyanophyceae</taxon>
        <taxon>Desertifilales</taxon>
        <taxon>Desertifilaceae</taxon>
        <taxon>Desertifilum</taxon>
    </lineage>
</organism>
<feature type="transmembrane region" description="Helical" evidence="8">
    <location>
        <begin position="285"/>
        <end position="311"/>
    </location>
</feature>
<name>A0A1E5QJR6_9CYAN</name>
<dbReference type="GO" id="GO:0005283">
    <property type="term" value="F:amino acid:sodium symporter activity"/>
    <property type="evidence" value="ECO:0007669"/>
    <property type="project" value="InterPro"/>
</dbReference>
<evidence type="ECO:0000256" key="3">
    <source>
        <dbReference type="ARBA" id="ARBA00022448"/>
    </source>
</evidence>
<feature type="transmembrane region" description="Helical" evidence="8">
    <location>
        <begin position="138"/>
        <end position="155"/>
    </location>
</feature>
<reference evidence="10" key="1">
    <citation type="submission" date="2016-09" db="EMBL/GenBank/DDBJ databases">
        <title>Draft genome of thermotolerant cyanobacterium Desertifilum sp. strain IPPAS B-1220.</title>
        <authorList>
            <person name="Sinetova M.A."/>
            <person name="Bolakhan K."/>
            <person name="Zayadan B.K."/>
            <person name="Mironov K.S."/>
            <person name="Ustinova V."/>
            <person name="Kupriyanova E.V."/>
            <person name="Sidorov R.A."/>
            <person name="Skrypnik A.N."/>
            <person name="Gogoleva N.E."/>
            <person name="Gogolev Y.V."/>
            <person name="Los D.A."/>
        </authorList>
    </citation>
    <scope>NUCLEOTIDE SEQUENCE [LARGE SCALE GENOMIC DNA]</scope>
    <source>
        <strain evidence="10">IPPAS B-1220</strain>
    </source>
</reference>
<sequence length="510" mass="54229">MRRRAWLYFLLFLLIPSVALAQEETVGGGGFIARLNESFTWFVNEIIFAVLFFDAGTGIPFIVLWLVMGAIIFTIQMRFINIRAFKHAIDVVSGKYDDPNETGEVTHFQALAAALSATVGLGNIAGVAIAITVGGPGAAFWMTIGGLLGMTSKFVECTLGQKYRIIKPDGTISGGPMRYLSRGLAERGMAGFGKVLAILFSILCIGGTFGGATMFQANQSYGAVAGVIPGIPSWLYGLVLMVLVGLVIIGGIERIGIVAGTIVPAMCLIYVIASVWILLANFTQIPTALGAIIGGAFNPQAVAGGFIGVMVQGFRRSAFSNEAGIGSAAIAHSAARTEEPVREGIVALLEPFIDTVVVCNMTALVIVITGVYDDAQFAGLSGAELTSQAFGTVIGWFPTLLALSVFLFAFSTMISWGYYGERSWEYLFGDRTVIIYKVLLLLAVFTGAVVDAGPVIDFSDAMLLGMAFPNLLGAYFLSGSVLADLNDYMHRLRSGAMLTYAEEKSMSESV</sequence>
<comment type="caution">
    <text evidence="10">The sequence shown here is derived from an EMBL/GenBank/DDBJ whole genome shotgun (WGS) entry which is preliminary data.</text>
</comment>
<keyword evidence="6 8" id="KW-1133">Transmembrane helix</keyword>
<feature type="chain" id="PRO_5009184328" evidence="9">
    <location>
        <begin position="22"/>
        <end position="510"/>
    </location>
</feature>
<dbReference type="PANTHER" id="PTHR30330">
    <property type="entry name" value="AGSS FAMILY TRANSPORTER, SODIUM-ALANINE"/>
    <property type="match status" value="1"/>
</dbReference>
<dbReference type="InterPro" id="IPR001463">
    <property type="entry name" value="Na/Ala_symport"/>
</dbReference>
<dbReference type="AlphaFoldDB" id="A0A1E5QJR6"/>
<dbReference type="GO" id="GO:0005886">
    <property type="term" value="C:plasma membrane"/>
    <property type="evidence" value="ECO:0007669"/>
    <property type="project" value="UniProtKB-SubCell"/>
</dbReference>
<evidence type="ECO:0000256" key="9">
    <source>
        <dbReference type="SAM" id="SignalP"/>
    </source>
</evidence>
<feature type="transmembrane region" description="Helical" evidence="8">
    <location>
        <begin position="392"/>
        <end position="414"/>
    </location>
</feature>
<evidence type="ECO:0000256" key="6">
    <source>
        <dbReference type="ARBA" id="ARBA00022989"/>
    </source>
</evidence>
<feature type="transmembrane region" description="Helical" evidence="8">
    <location>
        <begin position="45"/>
        <end position="73"/>
    </location>
</feature>
<evidence type="ECO:0000256" key="4">
    <source>
        <dbReference type="ARBA" id="ARBA00022475"/>
    </source>
</evidence>
<dbReference type="PRINTS" id="PR00175">
    <property type="entry name" value="NAALASMPORT"/>
</dbReference>
<feature type="transmembrane region" description="Helical" evidence="8">
    <location>
        <begin position="462"/>
        <end position="483"/>
    </location>
</feature>
<feature type="transmembrane region" description="Helical" evidence="8">
    <location>
        <begin position="434"/>
        <end position="456"/>
    </location>
</feature>
<keyword evidence="8" id="KW-0769">Symport</keyword>
<dbReference type="STRING" id="1781255.BH720_12755"/>
<dbReference type="Pfam" id="PF01235">
    <property type="entry name" value="Na_Ala_symp"/>
    <property type="match status" value="1"/>
</dbReference>
<evidence type="ECO:0000313" key="10">
    <source>
        <dbReference type="EMBL" id="OEJ74841.1"/>
    </source>
</evidence>
<dbReference type="Gene3D" id="1.20.1740.10">
    <property type="entry name" value="Amino acid/polyamine transporter I"/>
    <property type="match status" value="1"/>
</dbReference>
<accession>A0A1E5QJR6</accession>
<evidence type="ECO:0000256" key="7">
    <source>
        <dbReference type="ARBA" id="ARBA00023136"/>
    </source>
</evidence>
<evidence type="ECO:0000256" key="2">
    <source>
        <dbReference type="ARBA" id="ARBA00009261"/>
    </source>
</evidence>
<protein>
    <submittedName>
        <fullName evidence="10">Alanine glycine permease</fullName>
    </submittedName>
</protein>
<evidence type="ECO:0000256" key="1">
    <source>
        <dbReference type="ARBA" id="ARBA00004651"/>
    </source>
</evidence>
<keyword evidence="4 8" id="KW-1003">Cell membrane</keyword>
<comment type="subcellular location">
    <subcellularLocation>
        <location evidence="1 8">Cell membrane</location>
        <topology evidence="1 8">Multi-pass membrane protein</topology>
    </subcellularLocation>
</comment>
<feature type="transmembrane region" description="Helical" evidence="8">
    <location>
        <begin position="255"/>
        <end position="279"/>
    </location>
</feature>
<keyword evidence="5 8" id="KW-0812">Transmembrane</keyword>
<gene>
    <name evidence="10" type="ORF">BH720_12755</name>
</gene>
<keyword evidence="9" id="KW-0732">Signal</keyword>
<dbReference type="OrthoDB" id="9804874at2"/>
<feature type="transmembrane region" description="Helical" evidence="8">
    <location>
        <begin position="352"/>
        <end position="372"/>
    </location>
</feature>
<keyword evidence="7 8" id="KW-0472">Membrane</keyword>
<comment type="similarity">
    <text evidence="2 8">Belongs to the alanine or glycine:cation symporter (AGCS) (TC 2.A.25) family.</text>
</comment>
<feature type="signal peptide" evidence="9">
    <location>
        <begin position="1"/>
        <end position="21"/>
    </location>
</feature>
<feature type="transmembrane region" description="Helical" evidence="8">
    <location>
        <begin position="195"/>
        <end position="215"/>
    </location>
</feature>
<dbReference type="NCBIfam" id="TIGR00835">
    <property type="entry name" value="agcS"/>
    <property type="match status" value="1"/>
</dbReference>
<keyword evidence="3 8" id="KW-0813">Transport</keyword>
<evidence type="ECO:0000256" key="5">
    <source>
        <dbReference type="ARBA" id="ARBA00022692"/>
    </source>
</evidence>
<dbReference type="PANTHER" id="PTHR30330:SF3">
    <property type="entry name" value="TRANSCRIPTIONAL REGULATOR, LRP FAMILY"/>
    <property type="match status" value="1"/>
</dbReference>
<dbReference type="EMBL" id="MJGC01000060">
    <property type="protein sequence ID" value="OEJ74841.1"/>
    <property type="molecule type" value="Genomic_DNA"/>
</dbReference>
<evidence type="ECO:0000256" key="8">
    <source>
        <dbReference type="RuleBase" id="RU363064"/>
    </source>
</evidence>
<proteinExistence type="inferred from homology"/>
<feature type="transmembrane region" description="Helical" evidence="8">
    <location>
        <begin position="110"/>
        <end position="132"/>
    </location>
</feature>
<dbReference type="RefSeq" id="WP_069967590.1">
    <property type="nucleotide sequence ID" value="NZ_CM124774.1"/>
</dbReference>
<feature type="transmembrane region" description="Helical" evidence="8">
    <location>
        <begin position="221"/>
        <end position="248"/>
    </location>
</feature>